<name>A0A9N6ZG09_9CRUS</name>
<evidence type="ECO:0000256" key="7">
    <source>
        <dbReference type="SAM" id="MobiDB-lite"/>
    </source>
</evidence>
<evidence type="ECO:0000256" key="6">
    <source>
        <dbReference type="ARBA" id="ARBA00023242"/>
    </source>
</evidence>
<keyword evidence="5" id="KW-0143">Chaperone</keyword>
<dbReference type="PANTHER" id="PTHR12040">
    <property type="entry name" value="ANTI-SILENCING PROTEIN 1"/>
    <property type="match status" value="1"/>
</dbReference>
<evidence type="ECO:0000313" key="8">
    <source>
        <dbReference type="EMBL" id="CAG4645785.1"/>
    </source>
</evidence>
<gene>
    <name evidence="8" type="primary">EOG090X0CKF</name>
</gene>
<dbReference type="SUPFAM" id="SSF101546">
    <property type="entry name" value="ASF1-like"/>
    <property type="match status" value="1"/>
</dbReference>
<evidence type="ECO:0000256" key="3">
    <source>
        <dbReference type="ARBA" id="ARBA00023015"/>
    </source>
</evidence>
<keyword evidence="4" id="KW-0804">Transcription</keyword>
<dbReference type="PANTHER" id="PTHR12040:SF0">
    <property type="entry name" value="HISTONE CHAPERONE ASF1"/>
    <property type="match status" value="1"/>
</dbReference>
<dbReference type="EMBL" id="OC989130">
    <property type="protein sequence ID" value="CAG4645785.1"/>
    <property type="molecule type" value="Genomic_DNA"/>
</dbReference>
<dbReference type="Gene3D" id="2.60.40.1490">
    <property type="entry name" value="Histone chaperone ASF1-like"/>
    <property type="match status" value="1"/>
</dbReference>
<dbReference type="InterPro" id="IPR036747">
    <property type="entry name" value="ASF1-like_sf"/>
</dbReference>
<feature type="compositionally biased region" description="Polar residues" evidence="7">
    <location>
        <begin position="190"/>
        <end position="201"/>
    </location>
</feature>
<dbReference type="GO" id="GO:0006335">
    <property type="term" value="P:DNA replication-dependent chromatin assembly"/>
    <property type="evidence" value="ECO:0007669"/>
    <property type="project" value="TreeGrafter"/>
</dbReference>
<evidence type="ECO:0000256" key="1">
    <source>
        <dbReference type="ARBA" id="ARBA00004123"/>
    </source>
</evidence>
<sequence>MAKVIICDVKVLSNPSSFLSPFQFEIVFECIDDVPEDLEWKLNYVGSAENTACDQILDTVIVGPVPIGKHKFLFQTDHPDVSKIPVADAVGVTAVILTCSYRGQEFVRVGYFVNNEYTDAELRDNPPAVPEFDKMTRNILEEPRVTRFKIDWNDQQPSFDINAENQTDKNEIYDNGTSSLMEPPLRSCMNADSSQSAMEVS</sequence>
<evidence type="ECO:0000256" key="5">
    <source>
        <dbReference type="ARBA" id="ARBA00023186"/>
    </source>
</evidence>
<keyword evidence="6" id="KW-0539">Nucleus</keyword>
<protein>
    <submittedName>
        <fullName evidence="8">EOG090X0CKF</fullName>
    </submittedName>
</protein>
<evidence type="ECO:0000256" key="2">
    <source>
        <dbReference type="ARBA" id="ARBA00006051"/>
    </source>
</evidence>
<dbReference type="Pfam" id="PF04729">
    <property type="entry name" value="ASF1_hist_chap"/>
    <property type="match status" value="1"/>
</dbReference>
<comment type="subcellular location">
    <subcellularLocation>
        <location evidence="1">Nucleus</location>
    </subcellularLocation>
</comment>
<organism evidence="8">
    <name type="scientific">Lynceus sp. MCZ IZ 141354</name>
    <dbReference type="NCBI Taxonomy" id="1930659"/>
    <lineage>
        <taxon>Eukaryota</taxon>
        <taxon>Metazoa</taxon>
        <taxon>Ecdysozoa</taxon>
        <taxon>Arthropoda</taxon>
        <taxon>Crustacea</taxon>
        <taxon>Branchiopoda</taxon>
        <taxon>Diplostraca</taxon>
        <taxon>Laevicaudata</taxon>
        <taxon>Lynceidae</taxon>
        <taxon>Lynceus</taxon>
    </lineage>
</organism>
<accession>A0A9N6ZG09</accession>
<dbReference type="InterPro" id="IPR006818">
    <property type="entry name" value="ASF1-like"/>
</dbReference>
<dbReference type="GO" id="GO:0005634">
    <property type="term" value="C:nucleus"/>
    <property type="evidence" value="ECO:0007669"/>
    <property type="project" value="UniProtKB-SubCell"/>
</dbReference>
<dbReference type="GO" id="GO:0000785">
    <property type="term" value="C:chromatin"/>
    <property type="evidence" value="ECO:0007669"/>
    <property type="project" value="TreeGrafter"/>
</dbReference>
<comment type="similarity">
    <text evidence="2">Belongs to the ASF1 family.</text>
</comment>
<reference evidence="8" key="1">
    <citation type="submission" date="2021-04" db="EMBL/GenBank/DDBJ databases">
        <authorList>
            <person name="Cornetti L."/>
        </authorList>
    </citation>
    <scope>NUCLEOTIDE SEQUENCE</scope>
</reference>
<keyword evidence="3" id="KW-0805">Transcription regulation</keyword>
<feature type="region of interest" description="Disordered" evidence="7">
    <location>
        <begin position="157"/>
        <end position="201"/>
    </location>
</feature>
<dbReference type="GO" id="GO:0042393">
    <property type="term" value="F:histone binding"/>
    <property type="evidence" value="ECO:0007669"/>
    <property type="project" value="TreeGrafter"/>
</dbReference>
<dbReference type="FunFam" id="2.60.40.1490:FF:000001">
    <property type="entry name" value="Histone chaperone ASF1"/>
    <property type="match status" value="1"/>
</dbReference>
<proteinExistence type="inferred from homology"/>
<evidence type="ECO:0000256" key="4">
    <source>
        <dbReference type="ARBA" id="ARBA00023163"/>
    </source>
</evidence>
<dbReference type="AlphaFoldDB" id="A0A9N6ZG09"/>